<dbReference type="InterPro" id="IPR037593">
    <property type="entry name" value="MIOS/Sea4"/>
</dbReference>
<feature type="region of interest" description="Disordered" evidence="4">
    <location>
        <begin position="903"/>
        <end position="951"/>
    </location>
</feature>
<reference evidence="8" key="1">
    <citation type="journal article" date="2014" name="BMC Genomics">
        <title>Genome characteristics reveal the impact of lichenization on lichen-forming fungus Endocarpon pusillum Hedwig (Verrucariales, Ascomycota).</title>
        <authorList>
            <person name="Wang Y.-Y."/>
            <person name="Liu B."/>
            <person name="Zhang X.-Y."/>
            <person name="Zhou Q.-M."/>
            <person name="Zhang T."/>
            <person name="Li H."/>
            <person name="Yu Y.-F."/>
            <person name="Zhang X.-L."/>
            <person name="Hao X.-Y."/>
            <person name="Wang M."/>
            <person name="Wang L."/>
            <person name="Wei J.-C."/>
        </authorList>
    </citation>
    <scope>NUCLEOTIDE SEQUENCE [LARGE SCALE GENOMIC DNA]</scope>
    <source>
        <strain evidence="8">Z07020 / HMAS-L-300199</strain>
    </source>
</reference>
<feature type="domain" description="MIOS-like alpha-solenoid" evidence="6">
    <location>
        <begin position="449"/>
        <end position="683"/>
    </location>
</feature>
<evidence type="ECO:0000259" key="6">
    <source>
        <dbReference type="Pfam" id="PF21719"/>
    </source>
</evidence>
<comment type="similarity">
    <text evidence="1">Belongs to the WD repeat mio family.</text>
</comment>
<dbReference type="InterPro" id="IPR049092">
    <property type="entry name" value="MIOS_a-sol"/>
</dbReference>
<dbReference type="GO" id="GO:0005737">
    <property type="term" value="C:cytoplasm"/>
    <property type="evidence" value="ECO:0007669"/>
    <property type="project" value="TreeGrafter"/>
</dbReference>
<dbReference type="SUPFAM" id="SSF50978">
    <property type="entry name" value="WD40 repeat-like"/>
    <property type="match status" value="1"/>
</dbReference>
<evidence type="ECO:0000256" key="3">
    <source>
        <dbReference type="ARBA" id="ARBA00022737"/>
    </source>
</evidence>
<proteinExistence type="inferred from homology"/>
<feature type="compositionally biased region" description="Polar residues" evidence="4">
    <location>
        <begin position="903"/>
        <end position="912"/>
    </location>
</feature>
<dbReference type="Pfam" id="PF17034">
    <property type="entry name" value="zinc_ribbon_16"/>
    <property type="match status" value="2"/>
</dbReference>
<feature type="domain" description="GATOR2 complex protein MIO zinc-ribbon like" evidence="5">
    <location>
        <begin position="810"/>
        <end position="873"/>
    </location>
</feature>
<dbReference type="Gene3D" id="2.130.10.10">
    <property type="entry name" value="YVTN repeat-like/Quinoprotein amine dehydrogenase"/>
    <property type="match status" value="1"/>
</dbReference>
<sequence>METAVRWSNTSVAGNERFLFVDVAGKSFTLCRVRCRKKGVLKYDILSEYKKVPAFRAFDWSPTHEGVVAVGQLSGEATVLRIDDGSQAVLSFPVHSERFCNAIAFNNQGLLAAGLDRVRTDYCLNIWDLQQQLPSGSTSGFVRSSGRTYPEPLHKLASSEPITSIKFFRNEPRTLVAGVKGQFVRLYDLREAPGSASMQFTTRCVSNVAIDSMDENYFASCYPINGAIICIWDRRAGSRPPMAQASFFSTTSGETTPLRTSLELKNATEAPGSIWSLRFSGTRRGCLAMLSSAGHFKTYDIGKEFPQTNVSSDSKAEQLESQSITVPEDLYLHGIQDVQHAYDHPKESRLKKDRIVSFDFMKTGGTWNEPKVITLTGNGCMAELSIPMVPEPEVFSSIGLIHKGTKQVQRSLDPVNVVFGHSNNIPATKVKPAETELPGAVEILLQYIRCKNGYLFSLKKNQAICSELPQLTDLWVWLERAHKEHLAGTTVHDDLDLSYLGVHAIWMDDLGPGPYNTRSLGPSTINVAKVIKNLVQHHNIPETKTCSTDYEFHRRLCLYTLQQAWTYEQLEKMVSELVSQNHHTKAAAMAVFANETKLAYRALRSSSVQSDKMIAMAIVSATQRAVGNNDEDNDGWMETIEVVAKDITDPFARAILTFVKKGDWNAVIEEETLPLPYRIGVAIRWLNDSTLTQYISRITKEVVNSGNIGGIVLTGLGTRAAFELLGNYMRHSGDLQTSVLALTWTVPRYLDDTKLVRTFLTWRETYRDYMNSWNLCFDRVDFDIISSRISVDADGKRLLGPPKPQVALSCGYCKQSIAHFDQGSGDDGAASTIHQTQKHPLSSEKASAIGTVCPKCGRRLPRCGVCDMELGMPDPSYLKWFARGQKQGSVDLSASLAGSVVTTLGPGTTRSKAGSEPPDGNRSKPGSDPAEINSPEPGSDQPGKTSQELAPSKPVDQEMLRKFIAFCIKCSHGFHANHAMDWFRGISGRQGHSVCPVSECSCVCDV</sequence>
<dbReference type="RefSeq" id="XP_007800775.1">
    <property type="nucleotide sequence ID" value="XM_007802584.1"/>
</dbReference>
<dbReference type="Pfam" id="PF21719">
    <property type="entry name" value="MIOS_a-sol"/>
    <property type="match status" value="1"/>
</dbReference>
<evidence type="ECO:0000256" key="2">
    <source>
        <dbReference type="ARBA" id="ARBA00022574"/>
    </source>
</evidence>
<evidence type="ECO:0000313" key="8">
    <source>
        <dbReference type="Proteomes" id="UP000019373"/>
    </source>
</evidence>
<dbReference type="OMA" id="YEPTGHA"/>
<keyword evidence="3" id="KW-0677">Repeat</keyword>
<dbReference type="GeneID" id="19242389"/>
<evidence type="ECO:0000256" key="1">
    <source>
        <dbReference type="ARBA" id="ARBA00009713"/>
    </source>
</evidence>
<keyword evidence="2" id="KW-0853">WD repeat</keyword>
<dbReference type="PANTHER" id="PTHR16453">
    <property type="entry name" value="WD40 DOMAIN-CONTAINING PROTEIN MIO FAMILY MEMBER"/>
    <property type="match status" value="1"/>
</dbReference>
<dbReference type="GO" id="GO:1904263">
    <property type="term" value="P:positive regulation of TORC1 signaling"/>
    <property type="evidence" value="ECO:0007669"/>
    <property type="project" value="TreeGrafter"/>
</dbReference>
<evidence type="ECO:0000256" key="4">
    <source>
        <dbReference type="SAM" id="MobiDB-lite"/>
    </source>
</evidence>
<dbReference type="PANTHER" id="PTHR16453:SF9">
    <property type="entry name" value="GATOR COMPLEX PROTEIN MIOS"/>
    <property type="match status" value="1"/>
</dbReference>
<feature type="domain" description="GATOR2 complex protein MIO zinc-ribbon like" evidence="5">
    <location>
        <begin position="957"/>
        <end position="1005"/>
    </location>
</feature>
<keyword evidence="8" id="KW-1185">Reference proteome</keyword>
<dbReference type="SMART" id="SM00320">
    <property type="entry name" value="WD40"/>
    <property type="match status" value="4"/>
</dbReference>
<dbReference type="EMBL" id="KE720942">
    <property type="protein sequence ID" value="ERF73573.1"/>
    <property type="molecule type" value="Genomic_DNA"/>
</dbReference>
<accession>U1GMT0</accession>
<dbReference type="Proteomes" id="UP000019373">
    <property type="component" value="Unassembled WGS sequence"/>
</dbReference>
<name>U1GMT0_ENDPU</name>
<gene>
    <name evidence="7" type="ORF">EPUS_07507</name>
</gene>
<protein>
    <submittedName>
        <fullName evidence="7">Uncharacterized protein</fullName>
    </submittedName>
</protein>
<dbReference type="InterPro" id="IPR031488">
    <property type="entry name" value="Zn_ribbon_mio"/>
</dbReference>
<dbReference type="InterPro" id="IPR015943">
    <property type="entry name" value="WD40/YVTN_repeat-like_dom_sf"/>
</dbReference>
<dbReference type="HOGENOM" id="CLU_005843_0_0_1"/>
<dbReference type="OrthoDB" id="341486at2759"/>
<evidence type="ECO:0000313" key="7">
    <source>
        <dbReference type="EMBL" id="ERF73573.1"/>
    </source>
</evidence>
<dbReference type="InterPro" id="IPR001680">
    <property type="entry name" value="WD40_rpt"/>
</dbReference>
<dbReference type="Pfam" id="PF21720">
    <property type="entry name" value="MIOS_WD40"/>
    <property type="match status" value="1"/>
</dbReference>
<evidence type="ECO:0000259" key="5">
    <source>
        <dbReference type="Pfam" id="PF17034"/>
    </source>
</evidence>
<feature type="region of interest" description="Disordered" evidence="4">
    <location>
        <begin position="824"/>
        <end position="843"/>
    </location>
</feature>
<dbReference type="InterPro" id="IPR036322">
    <property type="entry name" value="WD40_repeat_dom_sf"/>
</dbReference>
<organism evidence="7 8">
    <name type="scientific">Endocarpon pusillum (strain Z07020 / HMAS-L-300199)</name>
    <name type="common">Lichen-forming fungus</name>
    <dbReference type="NCBI Taxonomy" id="1263415"/>
    <lineage>
        <taxon>Eukaryota</taxon>
        <taxon>Fungi</taxon>
        <taxon>Dikarya</taxon>
        <taxon>Ascomycota</taxon>
        <taxon>Pezizomycotina</taxon>
        <taxon>Eurotiomycetes</taxon>
        <taxon>Chaetothyriomycetidae</taxon>
        <taxon>Verrucariales</taxon>
        <taxon>Verrucariaceae</taxon>
        <taxon>Endocarpon</taxon>
    </lineage>
</organism>
<dbReference type="AlphaFoldDB" id="U1GMT0"/>
<dbReference type="eggNOG" id="KOG1008">
    <property type="taxonomic scope" value="Eukaryota"/>
</dbReference>